<reference evidence="2" key="1">
    <citation type="submission" date="2017-10" db="EMBL/GenBank/DDBJ databases">
        <authorList>
            <person name="Regsiter A."/>
            <person name="William W."/>
        </authorList>
    </citation>
    <scope>NUCLEOTIDE SEQUENCE [LARGE SCALE GENOMIC DNA]</scope>
</reference>
<dbReference type="Proteomes" id="UP000233769">
    <property type="component" value="Chromosome tk0001"/>
</dbReference>
<sequence length="195" mass="21458">MTDVTIERRPDPKAELGYVCPGCEQWSPVGLWKESEVGCEDCGSHSAMRCPLCEADHDEIYTDFEDADGFLEREAATRGPGPAEQILDLERQVASLKDHAGTLEAFLKAADDRTRTAKAEAEVSKREATALRTAWLRAVGGRLLWRPDLIVALSETTTDMRLRLDELDEADAGCRLSAMEAEYGPFIPAEAEEAA</sequence>
<organism evidence="1 2">
    <name type="scientific">Methylorubrum extorquens</name>
    <name type="common">Methylobacterium dichloromethanicum</name>
    <name type="synonym">Methylobacterium extorquens</name>
    <dbReference type="NCBI Taxonomy" id="408"/>
    <lineage>
        <taxon>Bacteria</taxon>
        <taxon>Pseudomonadati</taxon>
        <taxon>Pseudomonadota</taxon>
        <taxon>Alphaproteobacteria</taxon>
        <taxon>Hyphomicrobiales</taxon>
        <taxon>Methylobacteriaceae</taxon>
        <taxon>Methylorubrum</taxon>
    </lineage>
</organism>
<protein>
    <submittedName>
        <fullName evidence="1">Uncharacterized protein</fullName>
    </submittedName>
</protein>
<evidence type="ECO:0000313" key="2">
    <source>
        <dbReference type="Proteomes" id="UP000233769"/>
    </source>
</evidence>
<name>A0A2N9AN98_METEX</name>
<evidence type="ECO:0000313" key="1">
    <source>
        <dbReference type="EMBL" id="SOR28818.1"/>
    </source>
</evidence>
<accession>A0A2N9AN98</accession>
<dbReference type="AlphaFoldDB" id="A0A2N9AN98"/>
<proteinExistence type="predicted"/>
<gene>
    <name evidence="1" type="ORF">TK0001_2216</name>
</gene>
<dbReference type="EMBL" id="LT962688">
    <property type="protein sequence ID" value="SOR28818.1"/>
    <property type="molecule type" value="Genomic_DNA"/>
</dbReference>